<name>A0AAN3QWQ1_CAMJU</name>
<dbReference type="Proteomes" id="UP000735326">
    <property type="component" value="Unassembled WGS sequence"/>
</dbReference>
<evidence type="ECO:0000313" key="2">
    <source>
        <dbReference type="Proteomes" id="UP000735326"/>
    </source>
</evidence>
<dbReference type="PROSITE" id="PS51257">
    <property type="entry name" value="PROKAR_LIPOPROTEIN"/>
    <property type="match status" value="1"/>
</dbReference>
<comment type="caution">
    <text evidence="1">The sequence shown here is derived from an EMBL/GenBank/DDBJ whole genome shotgun (WGS) entry which is preliminary data.</text>
</comment>
<dbReference type="AlphaFoldDB" id="A0AAN3QWQ1"/>
<dbReference type="EMBL" id="AAYVUT010000013">
    <property type="protein sequence ID" value="EHB2512514.1"/>
    <property type="molecule type" value="Genomic_DNA"/>
</dbReference>
<proteinExistence type="predicted"/>
<reference evidence="1" key="1">
    <citation type="submission" date="2021-02" db="EMBL/GenBank/DDBJ databases">
        <authorList>
            <consortium name="PulseNet: The National Subtyping Network for Foodborne Disease Surveillance"/>
        </authorList>
    </citation>
    <scope>NUCLEOTIDE SEQUENCE</scope>
    <source>
        <strain evidence="1">PNUSAC020384</strain>
    </source>
</reference>
<protein>
    <recommendedName>
        <fullName evidence="3">Lipoprotein</fullName>
    </recommendedName>
</protein>
<dbReference type="RefSeq" id="WP_070273920.1">
    <property type="nucleotide sequence ID" value="NZ_MJYS01000077.1"/>
</dbReference>
<evidence type="ECO:0008006" key="3">
    <source>
        <dbReference type="Google" id="ProtNLM"/>
    </source>
</evidence>
<sequence>MKILSISLIVLVFINSLYACGGCVDSYLGSEKANEGKIQYDKGENQIANAIDKLNEIIKEEIIANEKNVLKEKEILTKLKTEKTLEAKKESFILMKNNQLQNIINNIKAK</sequence>
<accession>A0AAN3QWQ1</accession>
<gene>
    <name evidence="1" type="ORF">JYC20_001711</name>
</gene>
<evidence type="ECO:0000313" key="1">
    <source>
        <dbReference type="EMBL" id="EHB2512514.1"/>
    </source>
</evidence>
<organism evidence="1 2">
    <name type="scientific">Campylobacter jejuni</name>
    <dbReference type="NCBI Taxonomy" id="197"/>
    <lineage>
        <taxon>Bacteria</taxon>
        <taxon>Pseudomonadati</taxon>
        <taxon>Campylobacterota</taxon>
        <taxon>Epsilonproteobacteria</taxon>
        <taxon>Campylobacterales</taxon>
        <taxon>Campylobacteraceae</taxon>
        <taxon>Campylobacter</taxon>
    </lineage>
</organism>